<dbReference type="EMBL" id="AYYR01000082">
    <property type="protein sequence ID" value="KRM74422.1"/>
    <property type="molecule type" value="Genomic_DNA"/>
</dbReference>
<proteinExistence type="predicted"/>
<accession>A0A0R2BDX7</accession>
<dbReference type="PATRIC" id="fig|1423733.4.peg.200"/>
<name>A0A0R2BDX7_SECCO</name>
<dbReference type="AlphaFoldDB" id="A0A0R2BDX7"/>
<dbReference type="Proteomes" id="UP000051845">
    <property type="component" value="Unassembled WGS sequence"/>
</dbReference>
<protein>
    <submittedName>
        <fullName evidence="1">Uncharacterized protein</fullName>
    </submittedName>
</protein>
<evidence type="ECO:0000313" key="2">
    <source>
        <dbReference type="Proteomes" id="UP000051845"/>
    </source>
</evidence>
<organism evidence="1 2">
    <name type="scientific">Secundilactobacillus collinoides DSM 20515 = JCM 1123</name>
    <dbReference type="NCBI Taxonomy" id="1423733"/>
    <lineage>
        <taxon>Bacteria</taxon>
        <taxon>Bacillati</taxon>
        <taxon>Bacillota</taxon>
        <taxon>Bacilli</taxon>
        <taxon>Lactobacillales</taxon>
        <taxon>Lactobacillaceae</taxon>
        <taxon>Secundilactobacillus</taxon>
    </lineage>
</organism>
<dbReference type="Gene3D" id="1.10.357.10">
    <property type="entry name" value="Tetracycline Repressor, domain 2"/>
    <property type="match status" value="1"/>
</dbReference>
<comment type="caution">
    <text evidence="1">The sequence shown here is derived from an EMBL/GenBank/DDBJ whole genome shotgun (WGS) entry which is preliminary data.</text>
</comment>
<gene>
    <name evidence="1" type="ORF">FC82_GL000181</name>
</gene>
<evidence type="ECO:0000313" key="1">
    <source>
        <dbReference type="EMBL" id="KRM74422.1"/>
    </source>
</evidence>
<sequence>MLNHFEGSDSVMTDDQDCTTLTLELALLTLLADHSLEQITPMEVATVAEVPIEAFHARFVSVCQLNDIIFADIKQSLIQTAQPVEKTGVISVKTTISRLLAYSDTHRELLCLACKTTEGSQLITALADKATRSLKRIAKQYPINTVSIAKLSYLVYAATGVMVQWVSGSLQLTRRQMGPYLHNLVML</sequence>
<reference evidence="1 2" key="1">
    <citation type="journal article" date="2015" name="Genome Announc.">
        <title>Expanding the biotechnology potential of lactobacilli through comparative genomics of 213 strains and associated genera.</title>
        <authorList>
            <person name="Sun Z."/>
            <person name="Harris H.M."/>
            <person name="McCann A."/>
            <person name="Guo C."/>
            <person name="Argimon S."/>
            <person name="Zhang W."/>
            <person name="Yang X."/>
            <person name="Jeffery I.B."/>
            <person name="Cooney J.C."/>
            <person name="Kagawa T.F."/>
            <person name="Liu W."/>
            <person name="Song Y."/>
            <person name="Salvetti E."/>
            <person name="Wrobel A."/>
            <person name="Rasinkangas P."/>
            <person name="Parkhill J."/>
            <person name="Rea M.C."/>
            <person name="O'Sullivan O."/>
            <person name="Ritari J."/>
            <person name="Douillard F.P."/>
            <person name="Paul Ross R."/>
            <person name="Yang R."/>
            <person name="Briner A.E."/>
            <person name="Felis G.E."/>
            <person name="de Vos W.M."/>
            <person name="Barrangou R."/>
            <person name="Klaenhammer T.R."/>
            <person name="Caufield P.W."/>
            <person name="Cui Y."/>
            <person name="Zhang H."/>
            <person name="O'Toole P.W."/>
        </authorList>
    </citation>
    <scope>NUCLEOTIDE SEQUENCE [LARGE SCALE GENOMIC DNA]</scope>
    <source>
        <strain evidence="1 2">DSM 20515</strain>
    </source>
</reference>